<feature type="compositionally biased region" description="Pro residues" evidence="1">
    <location>
        <begin position="62"/>
        <end position="73"/>
    </location>
</feature>
<dbReference type="Proteomes" id="UP000290288">
    <property type="component" value="Unassembled WGS sequence"/>
</dbReference>
<protein>
    <submittedName>
        <fullName evidence="3">Uncharacterized protein</fullName>
    </submittedName>
</protein>
<dbReference type="STRING" id="2316362.A0A4Q2DQM0"/>
<dbReference type="EMBL" id="SDEE01000072">
    <property type="protein sequence ID" value="RXW22439.1"/>
    <property type="molecule type" value="Genomic_DNA"/>
</dbReference>
<feature type="chain" id="PRO_5021023885" evidence="2">
    <location>
        <begin position="19"/>
        <end position="256"/>
    </location>
</feature>
<dbReference type="AlphaFoldDB" id="A0A4Q2DQM0"/>
<keyword evidence="4" id="KW-1185">Reference proteome</keyword>
<evidence type="ECO:0000256" key="2">
    <source>
        <dbReference type="SAM" id="SignalP"/>
    </source>
</evidence>
<reference evidence="3 4" key="1">
    <citation type="submission" date="2019-01" db="EMBL/GenBank/DDBJ databases">
        <title>Draft genome sequence of Psathyrella aberdarensis IHI B618.</title>
        <authorList>
            <person name="Buettner E."/>
            <person name="Kellner H."/>
        </authorList>
    </citation>
    <scope>NUCLEOTIDE SEQUENCE [LARGE SCALE GENOMIC DNA]</scope>
    <source>
        <strain evidence="3 4">IHI B618</strain>
    </source>
</reference>
<name>A0A4Q2DQM0_9AGAR</name>
<evidence type="ECO:0000313" key="4">
    <source>
        <dbReference type="Proteomes" id="UP000290288"/>
    </source>
</evidence>
<organism evidence="3 4">
    <name type="scientific">Candolleomyces aberdarensis</name>
    <dbReference type="NCBI Taxonomy" id="2316362"/>
    <lineage>
        <taxon>Eukaryota</taxon>
        <taxon>Fungi</taxon>
        <taxon>Dikarya</taxon>
        <taxon>Basidiomycota</taxon>
        <taxon>Agaricomycotina</taxon>
        <taxon>Agaricomycetes</taxon>
        <taxon>Agaricomycetidae</taxon>
        <taxon>Agaricales</taxon>
        <taxon>Agaricineae</taxon>
        <taxon>Psathyrellaceae</taxon>
        <taxon>Candolleomyces</taxon>
    </lineage>
</organism>
<feature type="compositionally biased region" description="Basic and acidic residues" evidence="1">
    <location>
        <begin position="80"/>
        <end position="89"/>
    </location>
</feature>
<proteinExistence type="predicted"/>
<sequence>MKSILVVFLLAVSQLAAAASHLNRAASDGAVLKHRTNAARMAAGLNPLPPRELKARTWPGGNWPPTPAKPNNPRPSSTKPDCDDKKEVPIKCKRKGGGQIGYISKDWSKKGKRGYGLCSNKNTALKLDFENSVTPFDFKISGGKDYPYLGFAGNNLNPGSTDSCVLTGTKKTTRGNGPSNVGNAYSSWSANSESQLWYYNRGNKQVESKWVNSGGKNVDSKVFYDPDDDLFHLVTDTNAFKRKCRNAYEVEFELDD</sequence>
<comment type="caution">
    <text evidence="3">The sequence shown here is derived from an EMBL/GenBank/DDBJ whole genome shotgun (WGS) entry which is preliminary data.</text>
</comment>
<feature type="signal peptide" evidence="2">
    <location>
        <begin position="1"/>
        <end position="18"/>
    </location>
</feature>
<dbReference type="OrthoDB" id="4584900at2759"/>
<accession>A0A4Q2DQM0</accession>
<gene>
    <name evidence="3" type="ORF">EST38_g3433</name>
</gene>
<evidence type="ECO:0000313" key="3">
    <source>
        <dbReference type="EMBL" id="RXW22439.1"/>
    </source>
</evidence>
<evidence type="ECO:0000256" key="1">
    <source>
        <dbReference type="SAM" id="MobiDB-lite"/>
    </source>
</evidence>
<feature type="region of interest" description="Disordered" evidence="1">
    <location>
        <begin position="42"/>
        <end position="89"/>
    </location>
</feature>
<keyword evidence="2" id="KW-0732">Signal</keyword>